<dbReference type="Pfam" id="PF01544">
    <property type="entry name" value="CorA"/>
    <property type="match status" value="1"/>
</dbReference>
<keyword evidence="3 6" id="KW-0812">Transmembrane</keyword>
<organism evidence="7 8">
    <name type="scientific">Facklamia lactis</name>
    <dbReference type="NCBI Taxonomy" id="2749967"/>
    <lineage>
        <taxon>Bacteria</taxon>
        <taxon>Bacillati</taxon>
        <taxon>Bacillota</taxon>
        <taxon>Bacilli</taxon>
        <taxon>Lactobacillales</taxon>
        <taxon>Aerococcaceae</taxon>
        <taxon>Facklamia</taxon>
    </lineage>
</organism>
<dbReference type="SUPFAM" id="SSF144083">
    <property type="entry name" value="Magnesium transport protein CorA, transmembrane region"/>
    <property type="match status" value="1"/>
</dbReference>
<dbReference type="InterPro" id="IPR002523">
    <property type="entry name" value="MgTranspt_CorA/ZnTranspt_ZntB"/>
</dbReference>
<keyword evidence="8" id="KW-1185">Reference proteome</keyword>
<dbReference type="RefSeq" id="WP_197115067.1">
    <property type="nucleotide sequence ID" value="NZ_JACBXQ010000002.1"/>
</dbReference>
<evidence type="ECO:0000256" key="1">
    <source>
        <dbReference type="ARBA" id="ARBA00004141"/>
    </source>
</evidence>
<dbReference type="PANTHER" id="PTHR47891:SF2">
    <property type="entry name" value="MAGNESIUM AND COBALT TRANSPORTER"/>
    <property type="match status" value="1"/>
</dbReference>
<evidence type="ECO:0000313" key="7">
    <source>
        <dbReference type="EMBL" id="MBG9986151.1"/>
    </source>
</evidence>
<dbReference type="InterPro" id="IPR045861">
    <property type="entry name" value="CorA_cytoplasmic_dom"/>
</dbReference>
<dbReference type="Gene3D" id="1.20.58.340">
    <property type="entry name" value="Magnesium transport protein CorA, transmembrane region"/>
    <property type="match status" value="2"/>
</dbReference>
<dbReference type="SUPFAM" id="SSF143865">
    <property type="entry name" value="CorA soluble domain-like"/>
    <property type="match status" value="1"/>
</dbReference>
<proteinExistence type="inferred from homology"/>
<accession>A0ABS0LPR6</accession>
<feature type="transmembrane region" description="Helical" evidence="6">
    <location>
        <begin position="248"/>
        <end position="267"/>
    </location>
</feature>
<dbReference type="InterPro" id="IPR045863">
    <property type="entry name" value="CorA_TM1_TM2"/>
</dbReference>
<dbReference type="PANTHER" id="PTHR47891">
    <property type="entry name" value="TRANSPORTER-RELATED"/>
    <property type="match status" value="1"/>
</dbReference>
<evidence type="ECO:0000256" key="2">
    <source>
        <dbReference type="ARBA" id="ARBA00009765"/>
    </source>
</evidence>
<sequence>MIDQIKVDKIKKWVEIVSYHDEEIKEYSRQVGIPNDFMSGVNDPFEIARIEELRDSEGQLLTLVLLQYIVPVTGQHDYREYKTNAIAIIQKDDMVITALREIPEMLTDLFADFKASKDYSYEEMVMRIFWKVQCECVNVLRWIHEEVEDMQGDIEHSSQNQELYRLMSLDKSLARIKTAIQNNRNVLEQLTKKERFQDLPSLNSLMHDILIESYQAESMADEGMQIIDQLSDIFSNVISNNLNNIMKVLTSITIVLTIPTIIGGVWGMNVPVPFEHNEWGFAITVILTVVISVVVLIWLKKKGYL</sequence>
<comment type="similarity">
    <text evidence="2">Belongs to the CorA metal ion transporter (MIT) (TC 1.A.35) family.</text>
</comment>
<dbReference type="EMBL" id="JACBXQ010000002">
    <property type="protein sequence ID" value="MBG9986151.1"/>
    <property type="molecule type" value="Genomic_DNA"/>
</dbReference>
<evidence type="ECO:0000256" key="4">
    <source>
        <dbReference type="ARBA" id="ARBA00022989"/>
    </source>
</evidence>
<feature type="transmembrane region" description="Helical" evidence="6">
    <location>
        <begin position="279"/>
        <end position="299"/>
    </location>
</feature>
<keyword evidence="4 6" id="KW-1133">Transmembrane helix</keyword>
<dbReference type="InterPro" id="IPR047199">
    <property type="entry name" value="CorA-like"/>
</dbReference>
<keyword evidence="5 6" id="KW-0472">Membrane</keyword>
<comment type="subcellular location">
    <subcellularLocation>
        <location evidence="1">Membrane</location>
        <topology evidence="1">Multi-pass membrane protein</topology>
    </subcellularLocation>
</comment>
<dbReference type="Proteomes" id="UP000721415">
    <property type="component" value="Unassembled WGS sequence"/>
</dbReference>
<evidence type="ECO:0000256" key="3">
    <source>
        <dbReference type="ARBA" id="ARBA00022692"/>
    </source>
</evidence>
<evidence type="ECO:0000256" key="6">
    <source>
        <dbReference type="SAM" id="Phobius"/>
    </source>
</evidence>
<reference evidence="7 8" key="1">
    <citation type="submission" date="2020-07" db="EMBL/GenBank/DDBJ databases">
        <title>Facklamia lactis sp. nov., isolated from raw milk.</title>
        <authorList>
            <person name="Doll E.V."/>
            <person name="Huptas C."/>
            <person name="Staib L."/>
            <person name="Wenning M."/>
            <person name="Scherer S."/>
        </authorList>
    </citation>
    <scope>NUCLEOTIDE SEQUENCE [LARGE SCALE GENOMIC DNA]</scope>
    <source>
        <strain evidence="7 8">DSM 111018</strain>
    </source>
</reference>
<comment type="caution">
    <text evidence="7">The sequence shown here is derived from an EMBL/GenBank/DDBJ whole genome shotgun (WGS) entry which is preliminary data.</text>
</comment>
<dbReference type="CDD" id="cd12827">
    <property type="entry name" value="EcCorA_ZntB-like_u2"/>
    <property type="match status" value="1"/>
</dbReference>
<evidence type="ECO:0000313" key="8">
    <source>
        <dbReference type="Proteomes" id="UP000721415"/>
    </source>
</evidence>
<evidence type="ECO:0000256" key="5">
    <source>
        <dbReference type="ARBA" id="ARBA00023136"/>
    </source>
</evidence>
<gene>
    <name evidence="7" type="ORF">HZY91_04490</name>
</gene>
<dbReference type="Gene3D" id="3.30.460.20">
    <property type="entry name" value="CorA soluble domain-like"/>
    <property type="match status" value="1"/>
</dbReference>
<name>A0ABS0LPR6_9LACT</name>
<protein>
    <submittedName>
        <fullName evidence="7">Magnesium transporter CorA family protein</fullName>
    </submittedName>
</protein>